<evidence type="ECO:0000313" key="3">
    <source>
        <dbReference type="EMBL" id="QEG57145.1"/>
    </source>
</evidence>
<keyword evidence="3" id="KW-0378">Hydrolase</keyword>
<dbReference type="EMBL" id="MK623259">
    <property type="protein sequence ID" value="QEG57145.1"/>
    <property type="molecule type" value="Genomic_DNA"/>
</dbReference>
<dbReference type="AlphaFoldDB" id="A0A5B9RK75"/>
<evidence type="ECO:0000256" key="1">
    <source>
        <dbReference type="ARBA" id="ARBA00002670"/>
    </source>
</evidence>
<evidence type="ECO:0000259" key="2">
    <source>
        <dbReference type="Pfam" id="PF03161"/>
    </source>
</evidence>
<gene>
    <name evidence="3" type="ORF">PLAO_000045</name>
</gene>
<keyword evidence="3" id="KW-0496">Mitochondrion</keyword>
<dbReference type="Gene3D" id="3.10.28.10">
    <property type="entry name" value="Homing endonucleases"/>
    <property type="match status" value="2"/>
</dbReference>
<accession>A0A5B9RK75</accession>
<keyword evidence="3" id="KW-0255">Endonuclease</keyword>
<organism evidence="3">
    <name type="scientific">Pyrrhoderma lamaoense</name>
    <dbReference type="NCBI Taxonomy" id="2282106"/>
    <lineage>
        <taxon>Eukaryota</taxon>
        <taxon>Fungi</taxon>
        <taxon>Dikarya</taxon>
        <taxon>Basidiomycota</taxon>
        <taxon>Agaricomycotina</taxon>
        <taxon>Agaricomycetes</taxon>
        <taxon>Hymenochaetales</taxon>
        <taxon>Hymenochaetaceae</taxon>
        <taxon>Pyrrhoderma</taxon>
    </lineage>
</organism>
<proteinExistence type="predicted"/>
<feature type="domain" description="Homing endonuclease LAGLIDADG" evidence="2">
    <location>
        <begin position="67"/>
        <end position="236"/>
    </location>
</feature>
<dbReference type="Pfam" id="PF03161">
    <property type="entry name" value="LAGLIDADG_2"/>
    <property type="match status" value="1"/>
</dbReference>
<reference evidence="3" key="1">
    <citation type="submission" date="2019-03" db="EMBL/GenBank/DDBJ databases">
        <title>Evidence of extensive intraspecific noncoding reshuffling in a 169kb mitochondrial genome of basidiomycete fungus.</title>
        <authorList>
            <person name="Lee H.-H."/>
            <person name="Ke H.-M."/>
            <person name="Lin C.-Y.I."/>
            <person name="Lee T.J."/>
            <person name="Chung C.-L."/>
            <person name="Tsai I.J."/>
        </authorList>
    </citation>
    <scope>NUCLEOTIDE SEQUENCE</scope>
    <source>
        <strain evidence="3">FFPRI411162</strain>
    </source>
</reference>
<dbReference type="GO" id="GO:0004519">
    <property type="term" value="F:endonuclease activity"/>
    <property type="evidence" value="ECO:0007669"/>
    <property type="project" value="UniProtKB-KW"/>
</dbReference>
<sequence>MPKIAPNAYLILNNFILTIEECLVKMFNVKDLEVLIFLNTLFPLKTLDKVKLQAKDRIGPHNKEVLTVLFGSLLGDCHAEHRDKGTRFCFYQESSHATYLLWLHDYLFKLGYCNNKTPQIQTRLGKKGKVIKVIRFKTWTYANLNWVHDLWYINNTKTVPSTIGEYLTPLGLSIWIMDDGSKVSKGLKLCTNSFTYSDNLFLVKVLYDNFNIKSSVISAGFENQYNIYIWKESMSLLRDIVLPYVHPSMKYKLNY</sequence>
<name>A0A5B9RK75_9AGAM</name>
<keyword evidence="3" id="KW-0540">Nuclease</keyword>
<protein>
    <submittedName>
        <fullName evidence="3">LAGLIDADG homing endonuclease</fullName>
    </submittedName>
</protein>
<geneLocation type="mitochondrion" evidence="3"/>
<comment type="function">
    <text evidence="1">Mitochondrial DNA endonuclease involved in intron homing.</text>
</comment>
<dbReference type="SUPFAM" id="SSF55608">
    <property type="entry name" value="Homing endonucleases"/>
    <property type="match status" value="1"/>
</dbReference>
<dbReference type="InterPro" id="IPR004860">
    <property type="entry name" value="LAGLIDADG_dom"/>
</dbReference>
<dbReference type="InterPro" id="IPR027434">
    <property type="entry name" value="Homing_endonucl"/>
</dbReference>